<dbReference type="InParanoid" id="A0A401G9Z5"/>
<gene>
    <name evidence="1" type="ORF">SCP_0201500</name>
</gene>
<reference evidence="1 2" key="1">
    <citation type="journal article" date="2018" name="Sci. Rep.">
        <title>Genome sequence of the cauliflower mushroom Sparassis crispa (Hanabiratake) and its association with beneficial usage.</title>
        <authorList>
            <person name="Kiyama R."/>
            <person name="Furutani Y."/>
            <person name="Kawaguchi K."/>
            <person name="Nakanishi T."/>
        </authorList>
    </citation>
    <scope>NUCLEOTIDE SEQUENCE [LARGE SCALE GENOMIC DNA]</scope>
</reference>
<evidence type="ECO:0000313" key="1">
    <source>
        <dbReference type="EMBL" id="GBE78953.1"/>
    </source>
</evidence>
<evidence type="ECO:0000313" key="2">
    <source>
        <dbReference type="Proteomes" id="UP000287166"/>
    </source>
</evidence>
<dbReference type="Proteomes" id="UP000287166">
    <property type="component" value="Unassembled WGS sequence"/>
</dbReference>
<organism evidence="1 2">
    <name type="scientific">Sparassis crispa</name>
    <dbReference type="NCBI Taxonomy" id="139825"/>
    <lineage>
        <taxon>Eukaryota</taxon>
        <taxon>Fungi</taxon>
        <taxon>Dikarya</taxon>
        <taxon>Basidiomycota</taxon>
        <taxon>Agaricomycotina</taxon>
        <taxon>Agaricomycetes</taxon>
        <taxon>Polyporales</taxon>
        <taxon>Sparassidaceae</taxon>
        <taxon>Sparassis</taxon>
    </lineage>
</organism>
<sequence length="154" mass="17654">MDDDDGPRLPVIEQPSLRFPSLKTIHITGGSERWQELLPGMYNIVHFDGSRPHLHEIVKAAIAGSYPDLISLEAQFFTAVSVRLLRRLVEARLDVNVDGAIRRPALLEEIRIRTSVEIPEEDVTWFQEHLKEFSWSSNVTNEDDDELKMAFRTS</sequence>
<dbReference type="RefSeq" id="XP_027609866.1">
    <property type="nucleotide sequence ID" value="XM_027754065.1"/>
</dbReference>
<proteinExistence type="predicted"/>
<protein>
    <submittedName>
        <fullName evidence="1">Uncharacterized protein</fullName>
    </submittedName>
</protein>
<name>A0A401G9Z5_9APHY</name>
<keyword evidence="2" id="KW-1185">Reference proteome</keyword>
<dbReference type="AlphaFoldDB" id="A0A401G9Z5"/>
<comment type="caution">
    <text evidence="1">The sequence shown here is derived from an EMBL/GenBank/DDBJ whole genome shotgun (WGS) entry which is preliminary data.</text>
</comment>
<accession>A0A401G9Z5</accession>
<dbReference type="EMBL" id="BFAD01000002">
    <property type="protein sequence ID" value="GBE78953.1"/>
    <property type="molecule type" value="Genomic_DNA"/>
</dbReference>
<dbReference type="GeneID" id="38775870"/>